<feature type="compositionally biased region" description="Polar residues" evidence="2">
    <location>
        <begin position="327"/>
        <end position="338"/>
    </location>
</feature>
<feature type="compositionally biased region" description="Low complexity" evidence="2">
    <location>
        <begin position="285"/>
        <end position="325"/>
    </location>
</feature>
<protein>
    <submittedName>
        <fullName evidence="6 7">Protein aubergine isoform X1</fullName>
    </submittedName>
</protein>
<dbReference type="Pfam" id="PF02171">
    <property type="entry name" value="Piwi"/>
    <property type="match status" value="1"/>
</dbReference>
<dbReference type="Pfam" id="PF02170">
    <property type="entry name" value="PAZ"/>
    <property type="match status" value="1"/>
</dbReference>
<dbReference type="Gene3D" id="3.30.420.10">
    <property type="entry name" value="Ribonuclease H-like superfamily/Ribonuclease H"/>
    <property type="match status" value="1"/>
</dbReference>
<feature type="compositionally biased region" description="Polar residues" evidence="2">
    <location>
        <begin position="499"/>
        <end position="524"/>
    </location>
</feature>
<dbReference type="Pfam" id="PF23278">
    <property type="entry name" value="Piwi_N"/>
    <property type="match status" value="1"/>
</dbReference>
<dbReference type="Proteomes" id="UP000694924">
    <property type="component" value="Unplaced"/>
</dbReference>
<dbReference type="GeneID" id="107073846"/>
<feature type="compositionally biased region" description="Polar residues" evidence="2">
    <location>
        <begin position="269"/>
        <end position="279"/>
    </location>
</feature>
<feature type="compositionally biased region" description="Polar residues" evidence="2">
    <location>
        <begin position="368"/>
        <end position="379"/>
    </location>
</feature>
<feature type="region of interest" description="Disordered" evidence="2">
    <location>
        <begin position="496"/>
        <end position="558"/>
    </location>
</feature>
<dbReference type="SMART" id="SM00949">
    <property type="entry name" value="PAZ"/>
    <property type="match status" value="1"/>
</dbReference>
<reference evidence="6 7" key="1">
    <citation type="submission" date="2025-05" db="UniProtKB">
        <authorList>
            <consortium name="RefSeq"/>
        </authorList>
    </citation>
    <scope>IDENTIFICATION</scope>
    <source>
        <tissue evidence="6 7">Whole body</tissue>
    </source>
</reference>
<dbReference type="SUPFAM" id="SSF53098">
    <property type="entry name" value="Ribonuclease H-like"/>
    <property type="match status" value="1"/>
</dbReference>
<dbReference type="PROSITE" id="PS50821">
    <property type="entry name" value="PAZ"/>
    <property type="match status" value="1"/>
</dbReference>
<evidence type="ECO:0000256" key="1">
    <source>
        <dbReference type="RuleBase" id="RU361178"/>
    </source>
</evidence>
<feature type="compositionally biased region" description="Low complexity" evidence="2">
    <location>
        <begin position="349"/>
        <end position="365"/>
    </location>
</feature>
<dbReference type="PANTHER" id="PTHR22891">
    <property type="entry name" value="EUKARYOTIC TRANSLATION INITIATION FACTOR 2C"/>
    <property type="match status" value="1"/>
</dbReference>
<feature type="region of interest" description="Disordered" evidence="2">
    <location>
        <begin position="1"/>
        <end position="416"/>
    </location>
</feature>
<dbReference type="CDD" id="cd02845">
    <property type="entry name" value="PAZ_piwi_like"/>
    <property type="match status" value="1"/>
</dbReference>
<dbReference type="InterPro" id="IPR003100">
    <property type="entry name" value="PAZ_dom"/>
</dbReference>
<feature type="compositionally biased region" description="Low complexity" evidence="2">
    <location>
        <begin position="247"/>
        <end position="261"/>
    </location>
</feature>
<feature type="compositionally biased region" description="Low complexity" evidence="2">
    <location>
        <begin position="85"/>
        <end position="110"/>
    </location>
</feature>
<comment type="similarity">
    <text evidence="1">Belongs to the argonaute family.</text>
</comment>
<dbReference type="RefSeq" id="XP_015190094.1">
    <property type="nucleotide sequence ID" value="XM_015334608.1"/>
</dbReference>
<feature type="compositionally biased region" description="Basic residues" evidence="2">
    <location>
        <begin position="1"/>
        <end position="14"/>
    </location>
</feature>
<dbReference type="InterPro" id="IPR036397">
    <property type="entry name" value="RNaseH_sf"/>
</dbReference>
<feature type="compositionally biased region" description="Polar residues" evidence="2">
    <location>
        <begin position="463"/>
        <end position="480"/>
    </location>
</feature>
<dbReference type="InterPro" id="IPR036085">
    <property type="entry name" value="PAZ_dom_sf"/>
</dbReference>
<feature type="compositionally biased region" description="Low complexity" evidence="2">
    <location>
        <begin position="154"/>
        <end position="170"/>
    </location>
</feature>
<dbReference type="Gene3D" id="3.40.50.2300">
    <property type="match status" value="1"/>
</dbReference>
<organism evidence="5 7">
    <name type="scientific">Polistes dominula</name>
    <name type="common">European paper wasp</name>
    <name type="synonym">Vespa dominula</name>
    <dbReference type="NCBI Taxonomy" id="743375"/>
    <lineage>
        <taxon>Eukaryota</taxon>
        <taxon>Metazoa</taxon>
        <taxon>Ecdysozoa</taxon>
        <taxon>Arthropoda</taxon>
        <taxon>Hexapoda</taxon>
        <taxon>Insecta</taxon>
        <taxon>Pterygota</taxon>
        <taxon>Neoptera</taxon>
        <taxon>Endopterygota</taxon>
        <taxon>Hymenoptera</taxon>
        <taxon>Apocrita</taxon>
        <taxon>Aculeata</taxon>
        <taxon>Vespoidea</taxon>
        <taxon>Vespidae</taxon>
        <taxon>Polistinae</taxon>
        <taxon>Polistini</taxon>
        <taxon>Polistes</taxon>
    </lineage>
</organism>
<feature type="domain" description="PAZ" evidence="3">
    <location>
        <begin position="770"/>
        <end position="883"/>
    </location>
</feature>
<accession>A0ABM1JCA6</accession>
<dbReference type="SUPFAM" id="SSF101690">
    <property type="entry name" value="PAZ domain"/>
    <property type="match status" value="1"/>
</dbReference>
<dbReference type="PROSITE" id="PS50822">
    <property type="entry name" value="PIWI"/>
    <property type="match status" value="1"/>
</dbReference>
<feature type="compositionally biased region" description="Polar residues" evidence="2">
    <location>
        <begin position="128"/>
        <end position="153"/>
    </location>
</feature>
<name>A0ABM1JCA6_POLDO</name>
<feature type="compositionally biased region" description="Low complexity" evidence="2">
    <location>
        <begin position="25"/>
        <end position="46"/>
    </location>
</feature>
<evidence type="ECO:0000313" key="6">
    <source>
        <dbReference type="RefSeq" id="XP_015190093.1"/>
    </source>
</evidence>
<dbReference type="RefSeq" id="XP_015190093.1">
    <property type="nucleotide sequence ID" value="XM_015334607.1"/>
</dbReference>
<gene>
    <name evidence="6 7" type="primary">LOC107073846</name>
</gene>
<dbReference type="CDD" id="cd04658">
    <property type="entry name" value="Piwi_piwi-like_Euk"/>
    <property type="match status" value="1"/>
</dbReference>
<feature type="compositionally biased region" description="Low complexity" evidence="2">
    <location>
        <begin position="190"/>
        <end position="221"/>
    </location>
</feature>
<evidence type="ECO:0000313" key="7">
    <source>
        <dbReference type="RefSeq" id="XP_015190094.1"/>
    </source>
</evidence>
<proteinExistence type="inferred from homology"/>
<evidence type="ECO:0000313" key="5">
    <source>
        <dbReference type="Proteomes" id="UP000694924"/>
    </source>
</evidence>
<feature type="region of interest" description="Disordered" evidence="2">
    <location>
        <begin position="448"/>
        <end position="484"/>
    </location>
</feature>
<evidence type="ECO:0000259" key="3">
    <source>
        <dbReference type="PROSITE" id="PS50821"/>
    </source>
</evidence>
<evidence type="ECO:0000256" key="2">
    <source>
        <dbReference type="SAM" id="MobiDB-lite"/>
    </source>
</evidence>
<dbReference type="InterPro" id="IPR012337">
    <property type="entry name" value="RNaseH-like_sf"/>
</dbReference>
<feature type="compositionally biased region" description="Low complexity" evidence="2">
    <location>
        <begin position="386"/>
        <end position="415"/>
    </location>
</feature>
<keyword evidence="5" id="KW-1185">Reference proteome</keyword>
<dbReference type="SMART" id="SM00950">
    <property type="entry name" value="Piwi"/>
    <property type="match status" value="1"/>
</dbReference>
<evidence type="ECO:0000259" key="4">
    <source>
        <dbReference type="PROSITE" id="PS50822"/>
    </source>
</evidence>
<sequence>MLGGKGRGKAKSKSQPKTSPASAESPKTPTTSGTSSKTPTTSGPSPRKSIASGTSTKPLPIPSDTPPKIATTSGISPRKSITLVKSPSSPTKSGTPPKKTTTSGKSPSTPIASGTSSKIPILIPSPQKPTASSTCAKTLVGSGTTAKTPTASGKSPSTPIASSTSSKIPILIPSPQKPTASSTYAKTLVGSGTTASTPTASVKSPSPPTKSGTPPKKTTASGIPPKRPQTLSFHTHCFSPSKRESASGKSPSTPSTSGTPPKRAKASGKSASTPSTSGTPLKGASTSGKSLSTPTTSGTPPKRASASGKSASTPSTSGTPPKGASASGKSLSTPTASGTPPKRASASGKSPSTPIASSTSSKIPILTPSPQKPTASSTYAKALVGSGTTARTPTTSGTSPSTPITSSTSAKTPTTLDISDTLPKLAALDLSGTLSRTTIALDISSTLPRTTTASDTSEKFAVTSDTSARIPTTSGTSNAPSECIAPKIPVWPREPTASLEASTSQLSLSESPVLSQPISLQSRPTHLELSKPGPSSQPSLRGRGDRRKPFEGSLYESQVPDVRASGDTSFGRGAIRGRRFLCTDSLLVTRPENLPTKKGVTGNQIMLQSNYFKLPCSADWTLFQFRVDFAPEEDSIHGRKKLLKLHKEKLGVYIFDGTVLYTTNRLPKNMDLLSIRETDSAKIQITVKFAREVPKNDFYYLQFFNLIMRKCLEFLNLQLVGRNFYDPHNKIDISQFKLELWPGYFTAIKEHEQNILMCAEITHKVMRQETLLDIWINCLETDDKPMQVFTDLVKGTVVLTGYNNNTYSIQDIDFQLNPKSTFKLKSGESISYQDYYRDRYQLRVSYANQPLLIAKPKQKIRTMNTNVSDQMIYLVPEFCRATGLTEKMRSNFNLMQTLSAHTRVSPEARIKKLLHFNRRLCSEPNVISELKNWNLKLESKLIDVPARVLPAENICFGTRSKSTTLEANWTKELRFNKLVTCTPLDNWVLIQTEYTQPDSKVFVKNLIQAAEGMGFIIRRPEEVIIRDDRYNTYVDAIETYLSKKRPQFVFCILPQIRSDRYGAIKKKCCVDRPIPSQVIVKKNLIKGGLSVSTKVAIQINCKLGGVPWYVEIPLQGLMVVGFDVCHSKQSGNYAATVASINNNLSRYVSAVSAHTYGEELSNDISAHIYKFVMVYRSVNKTLPDRIVIYRDGVGEGQIEQVYQHEVKHIRQSLQKLYKEQVVRLAVIIVNKRVNSRLFYRERNPPPGTVVDDVITNRVKYDFFIVSQNVKQGTVTPTSYSVIDDNVGLDADKMQRLTYKLTHMYYNWSGTVRVPAPCQYAHKLAYLISENIKTIPSVRLEQLLYFL</sequence>
<feature type="domain" description="Piwi" evidence="4">
    <location>
        <begin position="1048"/>
        <end position="1332"/>
    </location>
</feature>
<dbReference type="InterPro" id="IPR003165">
    <property type="entry name" value="Piwi"/>
</dbReference>
<dbReference type="Gene3D" id="2.170.260.10">
    <property type="entry name" value="paz domain"/>
    <property type="match status" value="1"/>
</dbReference>